<feature type="non-terminal residue" evidence="3">
    <location>
        <position position="93"/>
    </location>
</feature>
<protein>
    <submittedName>
        <fullName evidence="3">41438_t:CDS:1</fullName>
    </submittedName>
</protein>
<name>A0ABN7XHW3_GIGMA</name>
<feature type="region of interest" description="Disordered" evidence="1">
    <location>
        <begin position="71"/>
        <end position="93"/>
    </location>
</feature>
<keyword evidence="4" id="KW-1185">Reference proteome</keyword>
<keyword evidence="2" id="KW-0812">Transmembrane</keyword>
<evidence type="ECO:0000313" key="3">
    <source>
        <dbReference type="EMBL" id="CAG8854866.1"/>
    </source>
</evidence>
<feature type="transmembrane region" description="Helical" evidence="2">
    <location>
        <begin position="20"/>
        <end position="38"/>
    </location>
</feature>
<accession>A0ABN7XHW3</accession>
<proteinExistence type="predicted"/>
<reference evidence="3 4" key="1">
    <citation type="submission" date="2021-06" db="EMBL/GenBank/DDBJ databases">
        <authorList>
            <person name="Kallberg Y."/>
            <person name="Tangrot J."/>
            <person name="Rosling A."/>
        </authorList>
    </citation>
    <scope>NUCLEOTIDE SEQUENCE [LARGE SCALE GENOMIC DNA]</scope>
    <source>
        <strain evidence="3 4">120-4 pot B 10/14</strain>
    </source>
</reference>
<gene>
    <name evidence="3" type="ORF">GMARGA_LOCUS43687</name>
</gene>
<dbReference type="Proteomes" id="UP000789901">
    <property type="component" value="Unassembled WGS sequence"/>
</dbReference>
<evidence type="ECO:0000256" key="1">
    <source>
        <dbReference type="SAM" id="MobiDB-lite"/>
    </source>
</evidence>
<evidence type="ECO:0000313" key="4">
    <source>
        <dbReference type="Proteomes" id="UP000789901"/>
    </source>
</evidence>
<keyword evidence="2" id="KW-0472">Membrane</keyword>
<comment type="caution">
    <text evidence="3">The sequence shown here is derived from an EMBL/GenBank/DDBJ whole genome shotgun (WGS) entry which is preliminary data.</text>
</comment>
<feature type="non-terminal residue" evidence="3">
    <location>
        <position position="1"/>
    </location>
</feature>
<evidence type="ECO:0000256" key="2">
    <source>
        <dbReference type="SAM" id="Phobius"/>
    </source>
</evidence>
<organism evidence="3 4">
    <name type="scientific">Gigaspora margarita</name>
    <dbReference type="NCBI Taxonomy" id="4874"/>
    <lineage>
        <taxon>Eukaryota</taxon>
        <taxon>Fungi</taxon>
        <taxon>Fungi incertae sedis</taxon>
        <taxon>Mucoromycota</taxon>
        <taxon>Glomeromycotina</taxon>
        <taxon>Glomeromycetes</taxon>
        <taxon>Diversisporales</taxon>
        <taxon>Gigasporaceae</taxon>
        <taxon>Gigaspora</taxon>
    </lineage>
</organism>
<keyword evidence="2" id="KW-1133">Transmembrane helix</keyword>
<dbReference type="EMBL" id="CAJVQB010143311">
    <property type="protein sequence ID" value="CAG8854866.1"/>
    <property type="molecule type" value="Genomic_DNA"/>
</dbReference>
<sequence>EISQVDDCYHALFEQNSKEVFWVSIIARTAFSMSKTVLCKDKLMKRRISQYLVSVCYISFYAKIMNSELAGRPAAERVRQSSPEPEPEPEPVP</sequence>